<dbReference type="RefSeq" id="WP_099382310.1">
    <property type="nucleotide sequence ID" value="NZ_PEBD01000005.1"/>
</dbReference>
<dbReference type="PROSITE" id="PS52050">
    <property type="entry name" value="WYL"/>
    <property type="match status" value="1"/>
</dbReference>
<dbReference type="Pfam" id="PF25583">
    <property type="entry name" value="WCX"/>
    <property type="match status" value="1"/>
</dbReference>
<dbReference type="PANTHER" id="PTHR34580">
    <property type="match status" value="1"/>
</dbReference>
<evidence type="ECO:0000313" key="5">
    <source>
        <dbReference type="EMBL" id="PHV67626.1"/>
    </source>
</evidence>
<dbReference type="PANTHER" id="PTHR34580:SF1">
    <property type="entry name" value="PROTEIN PAFC"/>
    <property type="match status" value="1"/>
</dbReference>
<accession>A0A2G3PPD4</accession>
<dbReference type="AlphaFoldDB" id="A0A2G3PPD4"/>
<evidence type="ECO:0000256" key="1">
    <source>
        <dbReference type="SAM" id="SignalP"/>
    </source>
</evidence>
<dbReference type="InterPro" id="IPR043839">
    <property type="entry name" value="PafC_HTH"/>
</dbReference>
<name>A0A2G3PPD4_WILMA</name>
<dbReference type="InterPro" id="IPR057727">
    <property type="entry name" value="WCX_dom"/>
</dbReference>
<dbReference type="Proteomes" id="UP000225108">
    <property type="component" value="Unassembled WGS sequence"/>
</dbReference>
<dbReference type="PIRSF" id="PIRSF016838">
    <property type="entry name" value="PafC"/>
    <property type="match status" value="1"/>
</dbReference>
<evidence type="ECO:0000259" key="3">
    <source>
        <dbReference type="Pfam" id="PF19187"/>
    </source>
</evidence>
<feature type="domain" description="WCX" evidence="4">
    <location>
        <begin position="240"/>
        <end position="316"/>
    </location>
</feature>
<dbReference type="InterPro" id="IPR026881">
    <property type="entry name" value="WYL_dom"/>
</dbReference>
<evidence type="ECO:0000259" key="2">
    <source>
        <dbReference type="Pfam" id="PF13280"/>
    </source>
</evidence>
<dbReference type="InterPro" id="IPR051534">
    <property type="entry name" value="CBASS_pafABC_assoc_protein"/>
</dbReference>
<dbReference type="Pfam" id="PF13280">
    <property type="entry name" value="WYL"/>
    <property type="match status" value="1"/>
</dbReference>
<keyword evidence="1" id="KW-0732">Signal</keyword>
<dbReference type="Pfam" id="PF19187">
    <property type="entry name" value="HTH_PafC"/>
    <property type="match status" value="1"/>
</dbReference>
<feature type="signal peptide" evidence="1">
    <location>
        <begin position="1"/>
        <end position="26"/>
    </location>
</feature>
<dbReference type="EMBL" id="PEBD01000005">
    <property type="protein sequence ID" value="PHV67626.1"/>
    <property type="molecule type" value="Genomic_DNA"/>
</dbReference>
<feature type="domain" description="PafC HTH" evidence="3">
    <location>
        <begin position="7"/>
        <end position="119"/>
    </location>
</feature>
<evidence type="ECO:0000259" key="4">
    <source>
        <dbReference type="Pfam" id="PF25583"/>
    </source>
</evidence>
<feature type="domain" description="WYL" evidence="2">
    <location>
        <begin position="148"/>
        <end position="212"/>
    </location>
</feature>
<gene>
    <name evidence="5" type="ORF">CSW57_08135</name>
</gene>
<feature type="chain" id="PRO_5013666745" evidence="1">
    <location>
        <begin position="27"/>
        <end position="321"/>
    </location>
</feature>
<comment type="caution">
    <text evidence="5">The sequence shown here is derived from an EMBL/GenBank/DDBJ whole genome shotgun (WGS) entry which is preliminary data.</text>
</comment>
<protein>
    <submittedName>
        <fullName evidence="5">Protein pafC</fullName>
    </submittedName>
</protein>
<evidence type="ECO:0000313" key="6">
    <source>
        <dbReference type="Proteomes" id="UP000225108"/>
    </source>
</evidence>
<dbReference type="InterPro" id="IPR028349">
    <property type="entry name" value="PafC-like"/>
</dbReference>
<proteinExistence type="predicted"/>
<organism evidence="5 6">
    <name type="scientific">Williamsia marianensis</name>
    <dbReference type="NCBI Taxonomy" id="85044"/>
    <lineage>
        <taxon>Bacteria</taxon>
        <taxon>Bacillati</taxon>
        <taxon>Actinomycetota</taxon>
        <taxon>Actinomycetes</taxon>
        <taxon>Mycobacteriales</taxon>
        <taxon>Nocardiaceae</taxon>
        <taxon>Williamsia</taxon>
    </lineage>
</organism>
<sequence length="321" mass="34562">MTSGTSRLTRLLVMVPYFLANPGVSAAEAARDLGTTPKQVMDDLNQLWMCGLPGYSPGDLIDLSFTEDSVEVTFSAGIDRPLKLTAAEAAPLLVALRSLIDASGVVDAAAARRAIAKIENAMGTPIGEAVTETPTAESDPAESPAVIAVRDAVRRRHAVRLRYYSASRDEVTDRVVDPIRIQAVDGRGYLEGWCRSSGGIRLFRFDRIDEASVLEEVARPPATGESDQTLALFESDPTLPQAVIQIDPEVIWVLDYYLIEPVDPDGIAGSDQPVLATMTYGSTEWLTRFVLGFGGKIKVLNADEMAADIEARAAATLAMYS</sequence>
<reference evidence="5 6" key="1">
    <citation type="submission" date="2017-10" db="EMBL/GenBank/DDBJ databases">
        <title>The draft genome sequence of Williamsia sp. BULT 1.1 isolated from the semi-arid grassland soils from South Africa.</title>
        <authorList>
            <person name="Kabwe M.H."/>
            <person name="Govender N."/>
            <person name="Mutseka Lunga P."/>
            <person name="Vikram S."/>
            <person name="Makhalanyane T.P."/>
        </authorList>
    </citation>
    <scope>NUCLEOTIDE SEQUENCE [LARGE SCALE GENOMIC DNA]</scope>
    <source>
        <strain evidence="5 6">BULT 1.1</strain>
    </source>
</reference>